<dbReference type="SMART" id="SM00354">
    <property type="entry name" value="HTH_LACI"/>
    <property type="match status" value="1"/>
</dbReference>
<evidence type="ECO:0000313" key="5">
    <source>
        <dbReference type="EMBL" id="MCW3785302.1"/>
    </source>
</evidence>
<dbReference type="GO" id="GO:0000976">
    <property type="term" value="F:transcription cis-regulatory region binding"/>
    <property type="evidence" value="ECO:0007669"/>
    <property type="project" value="TreeGrafter"/>
</dbReference>
<dbReference type="CDD" id="cd01392">
    <property type="entry name" value="HTH_LacI"/>
    <property type="match status" value="1"/>
</dbReference>
<dbReference type="PROSITE" id="PS00356">
    <property type="entry name" value="HTH_LACI_1"/>
    <property type="match status" value="1"/>
</dbReference>
<gene>
    <name evidence="5" type="ORF">OM075_02430</name>
</gene>
<dbReference type="InterPro" id="IPR000843">
    <property type="entry name" value="HTH_LacI"/>
</dbReference>
<evidence type="ECO:0000256" key="2">
    <source>
        <dbReference type="ARBA" id="ARBA00023125"/>
    </source>
</evidence>
<dbReference type="InterPro" id="IPR025997">
    <property type="entry name" value="SBP_2_dom"/>
</dbReference>
<keyword evidence="6" id="KW-1185">Reference proteome</keyword>
<reference evidence="5" key="1">
    <citation type="submission" date="2022-10" db="EMBL/GenBank/DDBJ databases">
        <authorList>
            <person name="Yu W.X."/>
        </authorList>
    </citation>
    <scope>NUCLEOTIDE SEQUENCE</scope>
    <source>
        <strain evidence="5">AAT</strain>
    </source>
</reference>
<keyword evidence="3" id="KW-0804">Transcription</keyword>
<keyword evidence="2 5" id="KW-0238">DNA-binding</keyword>
<dbReference type="Pfam" id="PF13407">
    <property type="entry name" value="Peripla_BP_4"/>
    <property type="match status" value="1"/>
</dbReference>
<evidence type="ECO:0000256" key="3">
    <source>
        <dbReference type="ARBA" id="ARBA00023163"/>
    </source>
</evidence>
<keyword evidence="1" id="KW-0805">Transcription regulation</keyword>
<dbReference type="GO" id="GO:0003700">
    <property type="term" value="F:DNA-binding transcription factor activity"/>
    <property type="evidence" value="ECO:0007669"/>
    <property type="project" value="TreeGrafter"/>
</dbReference>
<dbReference type="RefSeq" id="WP_301188874.1">
    <property type="nucleotide sequence ID" value="NZ_JAPDPJ010000002.1"/>
</dbReference>
<dbReference type="SUPFAM" id="SSF47413">
    <property type="entry name" value="lambda repressor-like DNA-binding domains"/>
    <property type="match status" value="1"/>
</dbReference>
<sequence length="351" mass="40169">MKIRIVDIAKQAGVSAGTVDRIIHQRGKFSEKAYEKVQKAIKELGYAPDILARNLALKRELQIACLLPDPNDVKYWTRPMAGIDKAISELSSFKVNIHKITFSLRALDFKEAFNKILDLNPDGVVYVPMFLEESKIFADQLHDRNIPFVQMNIHHAEANPLSFIGQDPVAAGKVAASLCNLAFNKEDEILVVYVSKGKQEYSHINDRIEGFLNFFREKNISTDRIKHLQLKVDKDNVDYEASLCNYLKKSPNTKIIYVPNSRIHLIADILEENNIKDLMLIGFDTLEQNIKYLQKGVIDFLIAQQSKSQGYNAAIILFNYLFRKENVKSMNYLPVDILNKENINFYEGLLE</sequence>
<dbReference type="Proteomes" id="UP001209229">
    <property type="component" value="Unassembled WGS sequence"/>
</dbReference>
<dbReference type="PROSITE" id="PS50932">
    <property type="entry name" value="HTH_LACI_2"/>
    <property type="match status" value="1"/>
</dbReference>
<dbReference type="Gene3D" id="1.10.260.40">
    <property type="entry name" value="lambda repressor-like DNA-binding domains"/>
    <property type="match status" value="1"/>
</dbReference>
<evidence type="ECO:0000256" key="1">
    <source>
        <dbReference type="ARBA" id="ARBA00023015"/>
    </source>
</evidence>
<accession>A0AAE3M158</accession>
<organism evidence="5 6">
    <name type="scientific">Plebeiibacterium sediminum</name>
    <dbReference type="NCBI Taxonomy" id="2992112"/>
    <lineage>
        <taxon>Bacteria</taxon>
        <taxon>Pseudomonadati</taxon>
        <taxon>Bacteroidota</taxon>
        <taxon>Bacteroidia</taxon>
        <taxon>Marinilabiliales</taxon>
        <taxon>Marinilabiliaceae</taxon>
        <taxon>Plebeiibacterium</taxon>
    </lineage>
</organism>
<evidence type="ECO:0000313" key="6">
    <source>
        <dbReference type="Proteomes" id="UP001209229"/>
    </source>
</evidence>
<dbReference type="PANTHER" id="PTHR30146">
    <property type="entry name" value="LACI-RELATED TRANSCRIPTIONAL REPRESSOR"/>
    <property type="match status" value="1"/>
</dbReference>
<evidence type="ECO:0000259" key="4">
    <source>
        <dbReference type="PROSITE" id="PS50932"/>
    </source>
</evidence>
<dbReference type="InterPro" id="IPR010982">
    <property type="entry name" value="Lambda_DNA-bd_dom_sf"/>
</dbReference>
<proteinExistence type="predicted"/>
<comment type="caution">
    <text evidence="5">The sequence shown here is derived from an EMBL/GenBank/DDBJ whole genome shotgun (WGS) entry which is preliminary data.</text>
</comment>
<dbReference type="SUPFAM" id="SSF53822">
    <property type="entry name" value="Periplasmic binding protein-like I"/>
    <property type="match status" value="1"/>
</dbReference>
<dbReference type="EMBL" id="JAPDPJ010000002">
    <property type="protein sequence ID" value="MCW3785302.1"/>
    <property type="molecule type" value="Genomic_DNA"/>
</dbReference>
<dbReference type="Gene3D" id="3.40.50.2300">
    <property type="match status" value="2"/>
</dbReference>
<dbReference type="Pfam" id="PF00356">
    <property type="entry name" value="LacI"/>
    <property type="match status" value="1"/>
</dbReference>
<protein>
    <submittedName>
        <fullName evidence="5">LacI family DNA-binding transcriptional regulator</fullName>
    </submittedName>
</protein>
<feature type="domain" description="HTH lacI-type" evidence="4">
    <location>
        <begin position="3"/>
        <end position="57"/>
    </location>
</feature>
<dbReference type="InterPro" id="IPR028082">
    <property type="entry name" value="Peripla_BP_I"/>
</dbReference>
<name>A0AAE3M158_9BACT</name>
<dbReference type="AlphaFoldDB" id="A0AAE3M158"/>
<dbReference type="PANTHER" id="PTHR30146:SF144">
    <property type="entry name" value="LACI-FAMILY TRANSCRIPTION REGULATOR"/>
    <property type="match status" value="1"/>
</dbReference>